<feature type="region of interest" description="Disordered" evidence="1">
    <location>
        <begin position="36"/>
        <end position="65"/>
    </location>
</feature>
<feature type="domain" description="Tape measure protein N-terminal" evidence="2">
    <location>
        <begin position="165"/>
        <end position="356"/>
    </location>
</feature>
<proteinExistence type="predicted"/>
<gene>
    <name evidence="3" type="ORF">EGT49_03790</name>
</gene>
<organism evidence="3 4">
    <name type="scientific">Companilactobacillus suantsaicola</name>
    <dbReference type="NCBI Taxonomy" id="2487723"/>
    <lineage>
        <taxon>Bacteria</taxon>
        <taxon>Bacillati</taxon>
        <taxon>Bacillota</taxon>
        <taxon>Bacilli</taxon>
        <taxon>Lactobacillales</taxon>
        <taxon>Lactobacillaceae</taxon>
        <taxon>Companilactobacillus</taxon>
    </lineage>
</organism>
<dbReference type="NCBIfam" id="TIGR02675">
    <property type="entry name" value="tape_meas_nterm"/>
    <property type="match status" value="1"/>
</dbReference>
<accession>A0A4Z0JLV7</accession>
<dbReference type="RefSeq" id="WP_135371670.1">
    <property type="nucleotide sequence ID" value="NZ_RKLY01000007.1"/>
</dbReference>
<feature type="compositionally biased region" description="Polar residues" evidence="1">
    <location>
        <begin position="778"/>
        <end position="803"/>
    </location>
</feature>
<dbReference type="InterPro" id="IPR013491">
    <property type="entry name" value="Tape_meas_N"/>
</dbReference>
<feature type="region of interest" description="Disordered" evidence="1">
    <location>
        <begin position="763"/>
        <end position="838"/>
    </location>
</feature>
<evidence type="ECO:0000313" key="3">
    <source>
        <dbReference type="EMBL" id="TGD24071.1"/>
    </source>
</evidence>
<evidence type="ECO:0000256" key="1">
    <source>
        <dbReference type="SAM" id="MobiDB-lite"/>
    </source>
</evidence>
<keyword evidence="4" id="KW-1185">Reference proteome</keyword>
<reference evidence="3 4" key="1">
    <citation type="submission" date="2018-10" db="EMBL/GenBank/DDBJ databases">
        <title>Lactobacillus sp. R7 and Lactobacillus sp. R19 isolated from fermented mustard green product of Taiwan.</title>
        <authorList>
            <person name="Lin S.-T."/>
        </authorList>
    </citation>
    <scope>NUCLEOTIDE SEQUENCE [LARGE SCALE GENOMIC DNA]</scope>
    <source>
        <strain evidence="3 4">BCRC 81127</strain>
    </source>
</reference>
<dbReference type="Proteomes" id="UP000298021">
    <property type="component" value="Unassembled WGS sequence"/>
</dbReference>
<evidence type="ECO:0000259" key="2">
    <source>
        <dbReference type="Pfam" id="PF20155"/>
    </source>
</evidence>
<feature type="compositionally biased region" description="Basic and acidic residues" evidence="1">
    <location>
        <begin position="53"/>
        <end position="65"/>
    </location>
</feature>
<dbReference type="OrthoDB" id="2137849at2"/>
<dbReference type="EMBL" id="RKLY01000007">
    <property type="protein sequence ID" value="TGD24071.1"/>
    <property type="molecule type" value="Genomic_DNA"/>
</dbReference>
<dbReference type="Pfam" id="PF20155">
    <property type="entry name" value="TMP_3"/>
    <property type="match status" value="1"/>
</dbReference>
<protein>
    <recommendedName>
        <fullName evidence="2">Tape measure protein N-terminal domain-containing protein</fullName>
    </recommendedName>
</protein>
<evidence type="ECO:0000313" key="4">
    <source>
        <dbReference type="Proteomes" id="UP000298021"/>
    </source>
</evidence>
<sequence length="1593" mass="174234">MADGTIDIDLVLNKDKFTPDLESAKQLIRNFGDNAGDKMDESFKNNSSKVSNKAKETHEKVKSELGDTVTQKIKAQTEDVNSKVNRIKKEEESLKKPVKTKFKADFSNFNHNMGSAMDKVRDLKEQSGKIRGVFSGAFFGGIASNAAISGFNAIKSAVTGVVGAGIEYNKQMQTMNATWTTLTGSSKKGKQMVKMTTDMAAAAANSVPMVQDLNSKLYAVTNNAERTGKLTKAMLTLQDAFGQSDASVQNFATQWSQMEANGKISAQDMMSFVNVFPKIRTELLKTMQQQTNNSSLTMKQMNDMMSAGKISSKTMDEVLINMQKKYKSATENFGSTSEGMVRTIKGRLPALIGEITEPFFKMSNPLFKSVSSWVSDPKTDDVFKQASKKVSNGMNNVMSAFSNQVGNTNMPNVLNGTVNKISKGLTDSLNWVADHAKSITGIFKSVGSIGSNLTIGYIDGLASLFKIFIGAKGDGVNAIADGLERIAKHKTAIQVIGGVLAGMWATSKITNYMLKIQSLIKLFKGLKTIALGTDLAKGAEGATASASKGGILSKILGSSKLSKVTSVGKSIGGKLVLGLNMAFDAFDIFKGITSKSKDERFTRTGKGIGGLIGTGIGAVFGGGVGATIGNIIGRMAGKWAGKATLNFSNGWNDWAKGFKPKGIIAKIGFNTHEAMHNWNNIIAKIEKKHPVIGFGIRALKSSIETEFDMVKDMFKVAFGIKSSIWDVVSNAFMGRFDKIIPALKKRWSNLFKGFKDDFENVKNTFTSDNSETRRGQKNTHASNKAVTTVGSNPMRNNNSSGGFNPNIDLGTAPRKTVKASPKTKAPKKNQGASTQKTIEKVASQKTVTSKDVANIKAMAKAIGGYDSAVKKLKKTVKKFPTLKIGNSKKQINKQISSIKKYDGQIKKSDKTMKKYSKTFSSLKKSLKSITKQFDSLEKFNKSLGKKDSFSKLNTDFKKLHKTLKKNDIVKDFKRLNTGLKKNDPSKRINKIDREIKKSTPIWRQFAKQVRVVNSAFKTLNTFSKRMSKSDPFSKLNRDFQRLSKTLKRENIGKELQEQVSLANKATKNSKFATQFDNSVNKIIRRLRSFKKTFNSDWRDVWNKANSDEKSKVGKLDSTFVDETNKVLNSESKFSSKFLDTWSSWLTSMKKSFRSAFNSLPGIASKDMGKVIAQINKGIGGVNTVIGAFGGKKLGLAQFAGGTSGYAGGLAVVGEQGYELAYDKRHGIYPVGTKGEEIRYLDQDTSIMPHSMSKQFMSMVAGLPHHANGKGDASNDMMDYLITHIDTIKKDPMPLLRKSFDKKAKFTGSLFERQFGPALENGLLKSISEPFKKELSDMDFSMGGNYDPKMIKAAALMMKVNPSDSFIKMLQSVIQSESGGRNIVQQIQDMNSGGNEARGILQYTPPTFSYYAVPGHTNIMNPFDQLLAFFNNSDWQSSIGPTSIWGTSKIDWLHSGPQGRPRFGNGGWSDKEAIFGEIPGEPEVAINPNRDSADQLIMEAIKKRVEKNPNGTMAKALKTIHNSRNQAHEFTGKSISNANASIGRGNVGINSNNLGNITVNTLLDNGVIVQGTYPLMKAMQAKEISIQSKKGGLH</sequence>
<name>A0A4Z0JLV7_9LACO</name>
<comment type="caution">
    <text evidence="3">The sequence shown here is derived from an EMBL/GenBank/DDBJ whole genome shotgun (WGS) entry which is preliminary data.</text>
</comment>